<dbReference type="AlphaFoldDB" id="A0A7R9ADS7"/>
<dbReference type="OrthoDB" id="9049620at2759"/>
<dbReference type="Proteomes" id="UP000677054">
    <property type="component" value="Unassembled WGS sequence"/>
</dbReference>
<sequence length="341" mass="36701">MQRENQQLMHIVQQLEPYIKSISQLMERMSPNLNSPGSPGVDAGKGSIALSLPPPLSTEESPQSALDNAGIEQLRECFSGAPGSDHASFALREEHTGSARSDTENEALVLDGTKKGFLSQLLEKVRCTEEKGSGRIRIKDRERSSSREDKGGKSLSKSDGELDESGIGPLECEQCAAAMVAAAAAAAAAQGIYGTGNDGIPDCPECRRYQMAQSRVYDNVPSGARKREKSSHYETVKEVKAMVHQEPGTTKKGGSGCAKVTERDRRRYSSATVQGSGSSSLKRGESASAVMKKQNSCENFDNVCTGEGQLKKADSFEGHEEAVKSLVAAVHETKTFRKKKK</sequence>
<feature type="compositionally biased region" description="Basic and acidic residues" evidence="1">
    <location>
        <begin position="230"/>
        <end position="243"/>
    </location>
</feature>
<keyword evidence="3" id="KW-1185">Reference proteome</keyword>
<accession>A0A7R9ADS7</accession>
<dbReference type="EMBL" id="CAJPEV010004331">
    <property type="protein sequence ID" value="CAG0901611.1"/>
    <property type="molecule type" value="Genomic_DNA"/>
</dbReference>
<dbReference type="EMBL" id="LR903848">
    <property type="protein sequence ID" value="CAD7252345.1"/>
    <property type="molecule type" value="Genomic_DNA"/>
</dbReference>
<evidence type="ECO:0000313" key="2">
    <source>
        <dbReference type="EMBL" id="CAD7252345.1"/>
    </source>
</evidence>
<feature type="region of interest" description="Disordered" evidence="1">
    <location>
        <begin position="217"/>
        <end position="289"/>
    </location>
</feature>
<evidence type="ECO:0000256" key="1">
    <source>
        <dbReference type="SAM" id="MobiDB-lite"/>
    </source>
</evidence>
<feature type="compositionally biased region" description="Basic and acidic residues" evidence="1">
    <location>
        <begin position="132"/>
        <end position="160"/>
    </location>
</feature>
<organism evidence="2">
    <name type="scientific">Darwinula stevensoni</name>
    <dbReference type="NCBI Taxonomy" id="69355"/>
    <lineage>
        <taxon>Eukaryota</taxon>
        <taxon>Metazoa</taxon>
        <taxon>Ecdysozoa</taxon>
        <taxon>Arthropoda</taxon>
        <taxon>Crustacea</taxon>
        <taxon>Oligostraca</taxon>
        <taxon>Ostracoda</taxon>
        <taxon>Podocopa</taxon>
        <taxon>Podocopida</taxon>
        <taxon>Darwinulocopina</taxon>
        <taxon>Darwinuloidea</taxon>
        <taxon>Darwinulidae</taxon>
        <taxon>Darwinula</taxon>
    </lineage>
</organism>
<feature type="region of interest" description="Disordered" evidence="1">
    <location>
        <begin position="29"/>
        <end position="70"/>
    </location>
</feature>
<name>A0A7R9ADS7_9CRUS</name>
<proteinExistence type="predicted"/>
<gene>
    <name evidence="2" type="ORF">DSTB1V02_LOCUS12103</name>
</gene>
<protein>
    <submittedName>
        <fullName evidence="2">Uncharacterized protein</fullName>
    </submittedName>
</protein>
<reference evidence="2" key="1">
    <citation type="submission" date="2020-11" db="EMBL/GenBank/DDBJ databases">
        <authorList>
            <person name="Tran Van P."/>
        </authorList>
    </citation>
    <scope>NUCLEOTIDE SEQUENCE</scope>
</reference>
<feature type="region of interest" description="Disordered" evidence="1">
    <location>
        <begin position="132"/>
        <end position="165"/>
    </location>
</feature>
<evidence type="ECO:0000313" key="3">
    <source>
        <dbReference type="Proteomes" id="UP000677054"/>
    </source>
</evidence>